<evidence type="ECO:0000256" key="1">
    <source>
        <dbReference type="SAM" id="MobiDB-lite"/>
    </source>
</evidence>
<keyword evidence="2" id="KW-1133">Transmembrane helix</keyword>
<feature type="transmembrane region" description="Helical" evidence="2">
    <location>
        <begin position="159"/>
        <end position="178"/>
    </location>
</feature>
<comment type="caution">
    <text evidence="4">The sequence shown here is derived from an EMBL/GenBank/DDBJ whole genome shotgun (WGS) entry which is preliminary data.</text>
</comment>
<keyword evidence="5" id="KW-1185">Reference proteome</keyword>
<evidence type="ECO:0000313" key="4">
    <source>
        <dbReference type="EMBL" id="KAJ5157738.1"/>
    </source>
</evidence>
<feature type="domain" description="SMODS and SLOG-associating 2TM effector" evidence="3">
    <location>
        <begin position="115"/>
        <end position="233"/>
    </location>
</feature>
<dbReference type="Pfam" id="PF18142">
    <property type="entry name" value="SLATT_fungal"/>
    <property type="match status" value="1"/>
</dbReference>
<feature type="compositionally biased region" description="Polar residues" evidence="1">
    <location>
        <begin position="260"/>
        <end position="274"/>
    </location>
</feature>
<evidence type="ECO:0000256" key="2">
    <source>
        <dbReference type="SAM" id="Phobius"/>
    </source>
</evidence>
<dbReference type="AlphaFoldDB" id="A0A9W9LIX6"/>
<protein>
    <recommendedName>
        <fullName evidence="3">SMODS and SLOG-associating 2TM effector domain-containing protein</fullName>
    </recommendedName>
</protein>
<feature type="region of interest" description="Disordered" evidence="1">
    <location>
        <begin position="31"/>
        <end position="55"/>
    </location>
</feature>
<evidence type="ECO:0000259" key="3">
    <source>
        <dbReference type="Pfam" id="PF18142"/>
    </source>
</evidence>
<keyword evidence="2" id="KW-0472">Membrane</keyword>
<feature type="compositionally biased region" description="Polar residues" evidence="1">
    <location>
        <begin position="233"/>
        <end position="244"/>
    </location>
</feature>
<organism evidence="4 5">
    <name type="scientific">Penicillium canariense</name>
    <dbReference type="NCBI Taxonomy" id="189055"/>
    <lineage>
        <taxon>Eukaryota</taxon>
        <taxon>Fungi</taxon>
        <taxon>Dikarya</taxon>
        <taxon>Ascomycota</taxon>
        <taxon>Pezizomycotina</taxon>
        <taxon>Eurotiomycetes</taxon>
        <taxon>Eurotiomycetidae</taxon>
        <taxon>Eurotiales</taxon>
        <taxon>Aspergillaceae</taxon>
        <taxon>Penicillium</taxon>
    </lineage>
</organism>
<dbReference type="NCBIfam" id="NF033635">
    <property type="entry name" value="SLATT_fungal"/>
    <property type="match status" value="1"/>
</dbReference>
<dbReference type="PANTHER" id="PTHR38793:SF3">
    <property type="entry name" value="SMODS AND SLOG-ASSOCIATING 2TM EFFECTOR DOMAIN-CONTAINING PROTEIN"/>
    <property type="match status" value="1"/>
</dbReference>
<feature type="region of interest" description="Disordered" evidence="1">
    <location>
        <begin position="233"/>
        <end position="305"/>
    </location>
</feature>
<evidence type="ECO:0000313" key="5">
    <source>
        <dbReference type="Proteomes" id="UP001149163"/>
    </source>
</evidence>
<proteinExistence type="predicted"/>
<keyword evidence="2" id="KW-0812">Transmembrane</keyword>
<dbReference type="InterPro" id="IPR041622">
    <property type="entry name" value="SLATT_fungi"/>
</dbReference>
<reference evidence="4" key="2">
    <citation type="journal article" date="2023" name="IMA Fungus">
        <title>Comparative genomic study of the Penicillium genus elucidates a diverse pangenome and 15 lateral gene transfer events.</title>
        <authorList>
            <person name="Petersen C."/>
            <person name="Sorensen T."/>
            <person name="Nielsen M.R."/>
            <person name="Sondergaard T.E."/>
            <person name="Sorensen J.L."/>
            <person name="Fitzpatrick D.A."/>
            <person name="Frisvad J.C."/>
            <person name="Nielsen K.L."/>
        </authorList>
    </citation>
    <scope>NUCLEOTIDE SEQUENCE</scope>
    <source>
        <strain evidence="4">IBT 26290</strain>
    </source>
</reference>
<gene>
    <name evidence="4" type="ORF">N7482_008838</name>
</gene>
<dbReference type="PANTHER" id="PTHR38793">
    <property type="entry name" value="SLATT_FUNGAL DOMAIN-CONTAINING PROTEIN-RELATED"/>
    <property type="match status" value="1"/>
</dbReference>
<feature type="transmembrane region" description="Helical" evidence="2">
    <location>
        <begin position="132"/>
        <end position="153"/>
    </location>
</feature>
<sequence>MSEGSKGQGLLRRVIEAALLRQDNTPPPIAAHAAAAAQRSNSGPYGSGAPAGNGMPDLEQGGKRFTSMTQDPELLIPPNDKLLIFRALTGIDSVPALTQGGHLLRTAPNVGIYTRVVTSESQARQAYTIFNYLINTCLGIQIVVAAALTALGAASGPHAAITAFGAINTIVAGILTYLRGSGLPDRLKSYENKWKNIREYIEQREREFCLVGCDLDVQEEVFIVESMYQNVKSEMESTKSSGEGRQQQPDDPRIRRSLLPPSNNLSGHRNTATSARRPEAQASSPPSREGDVSPIAVPEHAAEKI</sequence>
<reference evidence="4" key="1">
    <citation type="submission" date="2022-11" db="EMBL/GenBank/DDBJ databases">
        <authorList>
            <person name="Petersen C."/>
        </authorList>
    </citation>
    <scope>NUCLEOTIDE SEQUENCE</scope>
    <source>
        <strain evidence="4">IBT 26290</strain>
    </source>
</reference>
<dbReference type="RefSeq" id="XP_056540727.1">
    <property type="nucleotide sequence ID" value="XM_056690962.1"/>
</dbReference>
<accession>A0A9W9LIX6</accession>
<dbReference type="GeneID" id="81430138"/>
<dbReference type="OrthoDB" id="4472872at2759"/>
<dbReference type="Proteomes" id="UP001149163">
    <property type="component" value="Unassembled WGS sequence"/>
</dbReference>
<dbReference type="EMBL" id="JAPQKN010000006">
    <property type="protein sequence ID" value="KAJ5157738.1"/>
    <property type="molecule type" value="Genomic_DNA"/>
</dbReference>
<name>A0A9W9LIX6_9EURO</name>